<evidence type="ECO:0000313" key="3">
    <source>
        <dbReference type="Proteomes" id="UP001597195"/>
    </source>
</evidence>
<evidence type="ECO:0008006" key="4">
    <source>
        <dbReference type="Google" id="ProtNLM"/>
    </source>
</evidence>
<proteinExistence type="predicted"/>
<feature type="transmembrane region" description="Helical" evidence="1">
    <location>
        <begin position="12"/>
        <end position="31"/>
    </location>
</feature>
<gene>
    <name evidence="2" type="ORF">ACFQ5T_12080</name>
</gene>
<organism evidence="2 3">
    <name type="scientific">Levilactobacillus fuyuanensis</name>
    <dbReference type="NCBI Taxonomy" id="2486022"/>
    <lineage>
        <taxon>Bacteria</taxon>
        <taxon>Bacillati</taxon>
        <taxon>Bacillota</taxon>
        <taxon>Bacilli</taxon>
        <taxon>Lactobacillales</taxon>
        <taxon>Lactobacillaceae</taxon>
        <taxon>Levilactobacillus</taxon>
    </lineage>
</organism>
<comment type="caution">
    <text evidence="2">The sequence shown here is derived from an EMBL/GenBank/DDBJ whole genome shotgun (WGS) entry which is preliminary data.</text>
</comment>
<sequence length="111" mass="12764">MAFLERVGWRYWAVSLVIGMVVPAVISWLGISPVWRFAGLLVIVNGGLAVALGRRIYRRTQPGWWLVIWPLVYLLGSYLFLPQYTWYFAVVYLCLTYLGYGLTETKQAIES</sequence>
<evidence type="ECO:0000256" key="1">
    <source>
        <dbReference type="SAM" id="Phobius"/>
    </source>
</evidence>
<dbReference type="Proteomes" id="UP001597195">
    <property type="component" value="Unassembled WGS sequence"/>
</dbReference>
<evidence type="ECO:0000313" key="2">
    <source>
        <dbReference type="EMBL" id="MFD1550417.1"/>
    </source>
</evidence>
<dbReference type="EMBL" id="JBHTOM010000028">
    <property type="protein sequence ID" value="MFD1550417.1"/>
    <property type="molecule type" value="Genomic_DNA"/>
</dbReference>
<keyword evidence="1" id="KW-1133">Transmembrane helix</keyword>
<keyword evidence="3" id="KW-1185">Reference proteome</keyword>
<feature type="transmembrane region" description="Helical" evidence="1">
    <location>
        <begin position="64"/>
        <end position="80"/>
    </location>
</feature>
<feature type="transmembrane region" description="Helical" evidence="1">
    <location>
        <begin position="86"/>
        <end position="103"/>
    </location>
</feature>
<feature type="transmembrane region" description="Helical" evidence="1">
    <location>
        <begin position="37"/>
        <end position="57"/>
    </location>
</feature>
<protein>
    <recommendedName>
        <fullName evidence="4">Integral membrane protein</fullName>
    </recommendedName>
</protein>
<keyword evidence="1" id="KW-0472">Membrane</keyword>
<reference evidence="3" key="1">
    <citation type="journal article" date="2019" name="Int. J. Syst. Evol. Microbiol.">
        <title>The Global Catalogue of Microorganisms (GCM) 10K type strain sequencing project: providing services to taxonomists for standard genome sequencing and annotation.</title>
        <authorList>
            <consortium name="The Broad Institute Genomics Platform"/>
            <consortium name="The Broad Institute Genome Sequencing Center for Infectious Disease"/>
            <person name="Wu L."/>
            <person name="Ma J."/>
        </authorList>
    </citation>
    <scope>NUCLEOTIDE SEQUENCE [LARGE SCALE GENOMIC DNA]</scope>
    <source>
        <strain evidence="3">CCM 8906</strain>
    </source>
</reference>
<name>A0ABW4H791_9LACO</name>
<dbReference type="RefSeq" id="WP_125702088.1">
    <property type="nucleotide sequence ID" value="NZ_JBHTOM010000028.1"/>
</dbReference>
<keyword evidence="1" id="KW-0812">Transmembrane</keyword>
<accession>A0ABW4H791</accession>